<keyword evidence="1" id="KW-0472">Membrane</keyword>
<sequence length="265" mass="30190">MGLIVPWYTLGMDLVLLLAIGYVVIFLYRRMGKYDSELNILIKYSFLFLLLAEVGRLLDVIDDFCCGDTFYAIEWALYFVSILGVIYSVVHYITLVERRYMPSIAVEVGSKPKVRVRSSPGKSPLSMSAYVIFSKYRLADIIELLKSADFPIFAVTRAPDLYEGFNRGHVEAVWITQVSGGIPPTALHLLQDSILQFVQRNPGSVVVIDSVEYLLLYNDFRTVFKFLVNVKDYLMAFNATLMVFVDDAVISPREKSFLLKEFEPL</sequence>
<keyword evidence="1" id="KW-0812">Transmembrane</keyword>
<dbReference type="EMBL" id="LLYW01000025">
    <property type="protein sequence ID" value="KUH33125.1"/>
    <property type="molecule type" value="Genomic_DNA"/>
</dbReference>
<reference evidence="3 4" key="1">
    <citation type="submission" date="2015-10" db="EMBL/GenBank/DDBJ databases">
        <title>Draft genome sequence of Thermococcus celericrescens strain DSM 17994.</title>
        <authorList>
            <person name="Hong S.-J."/>
            <person name="Park C.-E."/>
            <person name="Shin J.-H."/>
        </authorList>
    </citation>
    <scope>NUCLEOTIDE SEQUENCE [LARGE SCALE GENOMIC DNA]</scope>
    <source>
        <strain evidence="3 4">DSM 17994</strain>
    </source>
</reference>
<evidence type="ECO:0000313" key="3">
    <source>
        <dbReference type="EMBL" id="KUH33125.1"/>
    </source>
</evidence>
<keyword evidence="1" id="KW-1133">Transmembrane helix</keyword>
<evidence type="ECO:0000259" key="2">
    <source>
        <dbReference type="Pfam" id="PF05763"/>
    </source>
</evidence>
<dbReference type="OrthoDB" id="86083at2157"/>
<gene>
    <name evidence="3" type="ORF">APY94_07605</name>
</gene>
<feature type="domain" description="DUF835" evidence="2">
    <location>
        <begin position="135"/>
        <end position="262"/>
    </location>
</feature>
<dbReference type="Proteomes" id="UP000053462">
    <property type="component" value="Unassembled WGS sequence"/>
</dbReference>
<dbReference type="RefSeq" id="WP_058939059.1">
    <property type="nucleotide sequence ID" value="NZ_LLYW01000025.1"/>
</dbReference>
<dbReference type="STRING" id="227598.APY94_07605"/>
<proteinExistence type="predicted"/>
<keyword evidence="4" id="KW-1185">Reference proteome</keyword>
<accession>A0A117ITE3</accession>
<comment type="caution">
    <text evidence="3">The sequence shown here is derived from an EMBL/GenBank/DDBJ whole genome shotgun (WGS) entry which is preliminary data.</text>
</comment>
<dbReference type="InterPro" id="IPR008553">
    <property type="entry name" value="DUF835"/>
</dbReference>
<feature type="transmembrane region" description="Helical" evidence="1">
    <location>
        <begin position="40"/>
        <end position="58"/>
    </location>
</feature>
<feature type="transmembrane region" description="Helical" evidence="1">
    <location>
        <begin position="6"/>
        <end position="28"/>
    </location>
</feature>
<evidence type="ECO:0000256" key="1">
    <source>
        <dbReference type="SAM" id="Phobius"/>
    </source>
</evidence>
<evidence type="ECO:0000313" key="4">
    <source>
        <dbReference type="Proteomes" id="UP000053462"/>
    </source>
</evidence>
<feature type="transmembrane region" description="Helical" evidence="1">
    <location>
        <begin position="70"/>
        <end position="93"/>
    </location>
</feature>
<name>A0A117ITE3_9EURY</name>
<protein>
    <recommendedName>
        <fullName evidence="2">DUF835 domain-containing protein</fullName>
    </recommendedName>
</protein>
<dbReference type="AlphaFoldDB" id="A0A117ITE3"/>
<organism evidence="3 4">
    <name type="scientific">Thermococcus celericrescens</name>
    <dbReference type="NCBI Taxonomy" id="227598"/>
    <lineage>
        <taxon>Archaea</taxon>
        <taxon>Methanobacteriati</taxon>
        <taxon>Methanobacteriota</taxon>
        <taxon>Thermococci</taxon>
        <taxon>Thermococcales</taxon>
        <taxon>Thermococcaceae</taxon>
        <taxon>Thermococcus</taxon>
    </lineage>
</organism>
<dbReference type="Pfam" id="PF05763">
    <property type="entry name" value="DUF835"/>
    <property type="match status" value="1"/>
</dbReference>